<reference evidence="1" key="1">
    <citation type="submission" date="2021-03" db="EMBL/GenBank/DDBJ databases">
        <title>Whole genome shotgun sequence of Actinoplanes consettensis NBRC 14913.</title>
        <authorList>
            <person name="Komaki H."/>
            <person name="Tamura T."/>
        </authorList>
    </citation>
    <scope>NUCLEOTIDE SEQUENCE</scope>
    <source>
        <strain evidence="1">NBRC 14913</strain>
    </source>
</reference>
<dbReference type="InterPro" id="IPR036390">
    <property type="entry name" value="WH_DNA-bd_sf"/>
</dbReference>
<organism evidence="1 2">
    <name type="scientific">Winogradskya consettensis</name>
    <dbReference type="NCBI Taxonomy" id="113560"/>
    <lineage>
        <taxon>Bacteria</taxon>
        <taxon>Bacillati</taxon>
        <taxon>Actinomycetota</taxon>
        <taxon>Actinomycetes</taxon>
        <taxon>Micromonosporales</taxon>
        <taxon>Micromonosporaceae</taxon>
        <taxon>Winogradskya</taxon>
    </lineage>
</organism>
<keyword evidence="2" id="KW-1185">Reference proteome</keyword>
<evidence type="ECO:0000313" key="1">
    <source>
        <dbReference type="EMBL" id="GIM80992.1"/>
    </source>
</evidence>
<evidence type="ECO:0000313" key="2">
    <source>
        <dbReference type="Proteomes" id="UP000680865"/>
    </source>
</evidence>
<name>A0A919SYV2_9ACTN</name>
<dbReference type="RefSeq" id="WP_213001863.1">
    <property type="nucleotide sequence ID" value="NZ_BAAATW010000020.1"/>
</dbReference>
<dbReference type="Proteomes" id="UP000680865">
    <property type="component" value="Unassembled WGS sequence"/>
</dbReference>
<gene>
    <name evidence="1" type="ORF">Aco04nite_74280</name>
</gene>
<proteinExistence type="predicted"/>
<dbReference type="InterPro" id="IPR036388">
    <property type="entry name" value="WH-like_DNA-bd_sf"/>
</dbReference>
<dbReference type="AlphaFoldDB" id="A0A919SYV2"/>
<accession>A0A919SYV2</accession>
<sequence>MTRRQWQLLSILAGGQATLAAANEALAPFGEDVLPHLDPLVTRGIAGRAGEVYVLTDAGRELLSVEVREMRELTTAGLCDGDYEHAIATLRAMIRNLENGSSG</sequence>
<dbReference type="Gene3D" id="1.10.10.10">
    <property type="entry name" value="Winged helix-like DNA-binding domain superfamily/Winged helix DNA-binding domain"/>
    <property type="match status" value="1"/>
</dbReference>
<dbReference type="EMBL" id="BOQP01000045">
    <property type="protein sequence ID" value="GIM80992.1"/>
    <property type="molecule type" value="Genomic_DNA"/>
</dbReference>
<comment type="caution">
    <text evidence="1">The sequence shown here is derived from an EMBL/GenBank/DDBJ whole genome shotgun (WGS) entry which is preliminary data.</text>
</comment>
<protein>
    <submittedName>
        <fullName evidence="1">Uncharacterized protein</fullName>
    </submittedName>
</protein>
<dbReference type="SUPFAM" id="SSF46785">
    <property type="entry name" value="Winged helix' DNA-binding domain"/>
    <property type="match status" value="1"/>
</dbReference>